<dbReference type="Gene3D" id="2.40.50.140">
    <property type="entry name" value="Nucleic acid-binding proteins"/>
    <property type="match status" value="1"/>
</dbReference>
<name>A0A4Q7LRF2_9BURK</name>
<dbReference type="AlphaFoldDB" id="A0A4Q7LRF2"/>
<sequence length="556" mass="60106">MDRLARCTADIDAGLPDAAAIERIVRLLDGCSTEDAAWCVFLLGGGRPLRPAPTAAVIRQAAWRASGLPEWLFVSCLSAVGDLAETAALLPPEPADARVPAVSAWIRHTLHPLAGLSGQEQAERLMQAWCHLAGPCRELGIRLVTGRLRGLPATTLLQAAVAEHADLPAVVVAQRWSTWQGHRRPVDLGAWQALTAPVLPEEAPAPGRLAPWPVLDLPVPERAGRLGPTADWLAHPDPVGLPVRLTRRNGRTWLWSADEHLLNADHPRLVAAADDLPAQIELLGELVSEPVAERGSERIPERAAERAAQRTGQRLRLRDLLSCDGEDLRALPLTARRERLEALLARHVSPAWACVPIVPLGSWSDADGLLLCRRSSRADGLDGIAEPAWRLPAQPLLAQVLLLHAQAGTRRDAGLYTDLTLAVWSRPPRDATEAEAVIEAIAQQAPRDGSPGALELLPLTRATLTLTLSTDARARVDRLVRATTVARHGPVRSLRPGLVLSLAFEGIEANARRRSGVMLREPRVLGLLDEVSPLEASNLPALLAQADQRRTRFGCQ</sequence>
<dbReference type="EMBL" id="SGWV01000008">
    <property type="protein sequence ID" value="RZS56792.1"/>
    <property type="molecule type" value="Genomic_DNA"/>
</dbReference>
<dbReference type="OrthoDB" id="9767858at2"/>
<dbReference type="Proteomes" id="UP000293433">
    <property type="component" value="Unassembled WGS sequence"/>
</dbReference>
<proteinExistence type="predicted"/>
<organism evidence="1 2">
    <name type="scientific">Sphaerotilus mobilis</name>
    <dbReference type="NCBI Taxonomy" id="47994"/>
    <lineage>
        <taxon>Bacteria</taxon>
        <taxon>Pseudomonadati</taxon>
        <taxon>Pseudomonadota</taxon>
        <taxon>Betaproteobacteria</taxon>
        <taxon>Burkholderiales</taxon>
        <taxon>Sphaerotilaceae</taxon>
        <taxon>Sphaerotilus</taxon>
    </lineage>
</organism>
<reference evidence="1 2" key="1">
    <citation type="submission" date="2019-02" db="EMBL/GenBank/DDBJ databases">
        <title>Genomic Encyclopedia of Type Strains, Phase IV (KMG-IV): sequencing the most valuable type-strain genomes for metagenomic binning, comparative biology and taxonomic classification.</title>
        <authorList>
            <person name="Goeker M."/>
        </authorList>
    </citation>
    <scope>NUCLEOTIDE SEQUENCE [LARGE SCALE GENOMIC DNA]</scope>
    <source>
        <strain evidence="1 2">DSM 10617</strain>
    </source>
</reference>
<accession>A0A4Q7LRF2</accession>
<gene>
    <name evidence="1" type="ORF">EV685_1347</name>
</gene>
<dbReference type="SUPFAM" id="SSF56091">
    <property type="entry name" value="DNA ligase/mRNA capping enzyme, catalytic domain"/>
    <property type="match status" value="1"/>
</dbReference>
<dbReference type="GO" id="GO:0016874">
    <property type="term" value="F:ligase activity"/>
    <property type="evidence" value="ECO:0007669"/>
    <property type="project" value="UniProtKB-KW"/>
</dbReference>
<keyword evidence="1" id="KW-0436">Ligase</keyword>
<protein>
    <submittedName>
        <fullName evidence="1">DNA ligase-1</fullName>
    </submittedName>
</protein>
<keyword evidence="2" id="KW-1185">Reference proteome</keyword>
<evidence type="ECO:0000313" key="1">
    <source>
        <dbReference type="EMBL" id="RZS56792.1"/>
    </source>
</evidence>
<dbReference type="InterPro" id="IPR012340">
    <property type="entry name" value="NA-bd_OB-fold"/>
</dbReference>
<dbReference type="RefSeq" id="WP_130481220.1">
    <property type="nucleotide sequence ID" value="NZ_SGWV01000008.1"/>
</dbReference>
<comment type="caution">
    <text evidence="1">The sequence shown here is derived from an EMBL/GenBank/DDBJ whole genome shotgun (WGS) entry which is preliminary data.</text>
</comment>
<dbReference type="Gene3D" id="3.30.470.30">
    <property type="entry name" value="DNA ligase/mRNA capping enzyme"/>
    <property type="match status" value="1"/>
</dbReference>
<evidence type="ECO:0000313" key="2">
    <source>
        <dbReference type="Proteomes" id="UP000293433"/>
    </source>
</evidence>